<dbReference type="InterPro" id="IPR013767">
    <property type="entry name" value="PAS_fold"/>
</dbReference>
<feature type="transmembrane region" description="Helical" evidence="10">
    <location>
        <begin position="28"/>
        <end position="50"/>
    </location>
</feature>
<dbReference type="Gene3D" id="3.30.450.20">
    <property type="entry name" value="PAS domain"/>
    <property type="match status" value="1"/>
</dbReference>
<evidence type="ECO:0000259" key="11">
    <source>
        <dbReference type="PROSITE" id="PS50109"/>
    </source>
</evidence>
<organism evidence="13 14">
    <name type="scientific">Gaopeijia maritima</name>
    <dbReference type="NCBI Taxonomy" id="3119007"/>
    <lineage>
        <taxon>Bacteria</taxon>
        <taxon>Pseudomonadati</taxon>
        <taxon>Gemmatimonadota</taxon>
        <taxon>Longimicrobiia</taxon>
        <taxon>Gaopeijiales</taxon>
        <taxon>Gaopeijiaceae</taxon>
        <taxon>Gaopeijia</taxon>
    </lineage>
</organism>
<evidence type="ECO:0000256" key="5">
    <source>
        <dbReference type="ARBA" id="ARBA00022741"/>
    </source>
</evidence>
<keyword evidence="6" id="KW-0418">Kinase</keyword>
<feature type="domain" description="PAS" evidence="12">
    <location>
        <begin position="137"/>
        <end position="206"/>
    </location>
</feature>
<evidence type="ECO:0000259" key="12">
    <source>
        <dbReference type="PROSITE" id="PS50112"/>
    </source>
</evidence>
<keyword evidence="10" id="KW-0812">Transmembrane</keyword>
<dbReference type="EMBL" id="JBBHLI010000002">
    <property type="protein sequence ID" value="MEK9500455.1"/>
    <property type="molecule type" value="Genomic_DNA"/>
</dbReference>
<evidence type="ECO:0000256" key="8">
    <source>
        <dbReference type="ARBA" id="ARBA00023012"/>
    </source>
</evidence>
<keyword evidence="3" id="KW-0597">Phosphoprotein</keyword>
<evidence type="ECO:0000256" key="3">
    <source>
        <dbReference type="ARBA" id="ARBA00022553"/>
    </source>
</evidence>
<keyword evidence="8" id="KW-0902">Two-component regulatory system</keyword>
<dbReference type="SUPFAM" id="SSF55874">
    <property type="entry name" value="ATPase domain of HSP90 chaperone/DNA topoisomerase II/histidine kinase"/>
    <property type="match status" value="1"/>
</dbReference>
<dbReference type="InterPro" id="IPR005467">
    <property type="entry name" value="His_kinase_dom"/>
</dbReference>
<dbReference type="Proteomes" id="UP001484239">
    <property type="component" value="Unassembled WGS sequence"/>
</dbReference>
<feature type="transmembrane region" description="Helical" evidence="10">
    <location>
        <begin position="56"/>
        <end position="75"/>
    </location>
</feature>
<proteinExistence type="predicted"/>
<dbReference type="InterPro" id="IPR004358">
    <property type="entry name" value="Sig_transdc_His_kin-like_C"/>
</dbReference>
<dbReference type="NCBIfam" id="TIGR00229">
    <property type="entry name" value="sensory_box"/>
    <property type="match status" value="1"/>
</dbReference>
<evidence type="ECO:0000256" key="7">
    <source>
        <dbReference type="ARBA" id="ARBA00022840"/>
    </source>
</evidence>
<dbReference type="InterPro" id="IPR003661">
    <property type="entry name" value="HisK_dim/P_dom"/>
</dbReference>
<keyword evidence="5" id="KW-0547">Nucleotide-binding</keyword>
<feature type="region of interest" description="Disordered" evidence="9">
    <location>
        <begin position="444"/>
        <end position="465"/>
    </location>
</feature>
<evidence type="ECO:0000256" key="4">
    <source>
        <dbReference type="ARBA" id="ARBA00022679"/>
    </source>
</evidence>
<dbReference type="CDD" id="cd00130">
    <property type="entry name" value="PAS"/>
    <property type="match status" value="1"/>
</dbReference>
<name>A0ABU9E949_9BACT</name>
<keyword evidence="10" id="KW-1133">Transmembrane helix</keyword>
<dbReference type="Pfam" id="PF00989">
    <property type="entry name" value="PAS"/>
    <property type="match status" value="1"/>
</dbReference>
<accession>A0ABU9E949</accession>
<dbReference type="InterPro" id="IPR035965">
    <property type="entry name" value="PAS-like_dom_sf"/>
</dbReference>
<dbReference type="PANTHER" id="PTHR43065:SF46">
    <property type="entry name" value="C4-DICARBOXYLATE TRANSPORT SENSOR PROTEIN DCTB"/>
    <property type="match status" value="1"/>
</dbReference>
<evidence type="ECO:0000256" key="6">
    <source>
        <dbReference type="ARBA" id="ARBA00022777"/>
    </source>
</evidence>
<dbReference type="SMART" id="SM00387">
    <property type="entry name" value="HATPase_c"/>
    <property type="match status" value="1"/>
</dbReference>
<gene>
    <name evidence="13" type="ORF">WI372_05660</name>
</gene>
<dbReference type="InterPro" id="IPR003594">
    <property type="entry name" value="HATPase_dom"/>
</dbReference>
<keyword evidence="4" id="KW-0808">Transferase</keyword>
<dbReference type="GO" id="GO:0005524">
    <property type="term" value="F:ATP binding"/>
    <property type="evidence" value="ECO:0007669"/>
    <property type="project" value="UniProtKB-KW"/>
</dbReference>
<comment type="catalytic activity">
    <reaction evidence="1">
        <text>ATP + protein L-histidine = ADP + protein N-phospho-L-histidine.</text>
        <dbReference type="EC" id="2.7.13.3"/>
    </reaction>
</comment>
<dbReference type="PRINTS" id="PR00344">
    <property type="entry name" value="BCTRLSENSOR"/>
</dbReference>
<dbReference type="Gene3D" id="6.10.340.10">
    <property type="match status" value="1"/>
</dbReference>
<evidence type="ECO:0000256" key="10">
    <source>
        <dbReference type="SAM" id="Phobius"/>
    </source>
</evidence>
<dbReference type="RefSeq" id="WP_405274872.1">
    <property type="nucleotide sequence ID" value="NZ_CP144380.1"/>
</dbReference>
<dbReference type="EC" id="2.7.13.3" evidence="2"/>
<dbReference type="PROSITE" id="PS50109">
    <property type="entry name" value="HIS_KIN"/>
    <property type="match status" value="1"/>
</dbReference>
<dbReference type="SMART" id="SM00091">
    <property type="entry name" value="PAS"/>
    <property type="match status" value="1"/>
</dbReference>
<evidence type="ECO:0000256" key="1">
    <source>
        <dbReference type="ARBA" id="ARBA00000085"/>
    </source>
</evidence>
<keyword evidence="7 13" id="KW-0067">ATP-binding</keyword>
<reference evidence="13 14" key="1">
    <citation type="submission" date="2024-02" db="EMBL/GenBank/DDBJ databases">
        <title>A novel Gemmatimonadota bacterium.</title>
        <authorList>
            <person name="Du Z.-J."/>
            <person name="Ye Y.-Q."/>
        </authorList>
    </citation>
    <scope>NUCLEOTIDE SEQUENCE [LARGE SCALE GENOMIC DNA]</scope>
    <source>
        <strain evidence="13 14">DH-20</strain>
    </source>
</reference>
<evidence type="ECO:0000256" key="9">
    <source>
        <dbReference type="SAM" id="MobiDB-lite"/>
    </source>
</evidence>
<evidence type="ECO:0000256" key="2">
    <source>
        <dbReference type="ARBA" id="ARBA00012438"/>
    </source>
</evidence>
<dbReference type="SUPFAM" id="SSF55785">
    <property type="entry name" value="PYP-like sensor domain (PAS domain)"/>
    <property type="match status" value="1"/>
</dbReference>
<evidence type="ECO:0000313" key="14">
    <source>
        <dbReference type="Proteomes" id="UP001484239"/>
    </source>
</evidence>
<dbReference type="Gene3D" id="3.30.565.10">
    <property type="entry name" value="Histidine kinase-like ATPase, C-terminal domain"/>
    <property type="match status" value="1"/>
</dbReference>
<keyword evidence="10" id="KW-0472">Membrane</keyword>
<feature type="domain" description="Histidine kinase" evidence="11">
    <location>
        <begin position="252"/>
        <end position="465"/>
    </location>
</feature>
<protein>
    <recommendedName>
        <fullName evidence="2">histidine kinase</fullName>
        <ecNumber evidence="2">2.7.13.3</ecNumber>
    </recommendedName>
</protein>
<dbReference type="Pfam" id="PF02518">
    <property type="entry name" value="HATPase_c"/>
    <property type="match status" value="1"/>
</dbReference>
<evidence type="ECO:0000313" key="13">
    <source>
        <dbReference type="EMBL" id="MEK9500455.1"/>
    </source>
</evidence>
<sequence>MDRPRTAEPEGRSGAGRSLRRMTHDRRIVLLALMAGLPGVAVALALLWTGDYAPRLAALVTGFLVVLWLAAAFALRDRVVRPLQTLANMLAALREGDFSIRARIPEEGATDPLSLTYVELNALEEILREQRLGAVEATELLRKVLEEVDLAIFAFDEDERLRLVNRAGARLLGQPADRVIGRTASELRLTEGLEGITPRTIELTHPGGQGRFELRRNVVRQEGLPLQLLVLSDLSRALREEERQAWKRIVRVLSHEINNSLAPITSITGSLRSLLDREPRPDDLEQDLDSGLAVIRSRAEALGRFMAAYAKLARLPEPDLGPVKVEALVRRVAALETRIPVVVVGGPDVTLQADPDQLEQVLINLIRNATDATVGADGAGPSTGGVQVRWIQREARLHILIEDEGPGVSATANLFVPFYTTKPGGSGIGLVLCRQIAEGHGGSLELENRHDGRGASARLTLPTDL</sequence>
<dbReference type="InterPro" id="IPR036890">
    <property type="entry name" value="HATPase_C_sf"/>
</dbReference>
<dbReference type="InterPro" id="IPR000014">
    <property type="entry name" value="PAS"/>
</dbReference>
<dbReference type="PROSITE" id="PS50112">
    <property type="entry name" value="PAS"/>
    <property type="match status" value="1"/>
</dbReference>
<dbReference type="CDD" id="cd00082">
    <property type="entry name" value="HisKA"/>
    <property type="match status" value="1"/>
</dbReference>
<comment type="caution">
    <text evidence="13">The sequence shown here is derived from an EMBL/GenBank/DDBJ whole genome shotgun (WGS) entry which is preliminary data.</text>
</comment>
<dbReference type="PANTHER" id="PTHR43065">
    <property type="entry name" value="SENSOR HISTIDINE KINASE"/>
    <property type="match status" value="1"/>
</dbReference>
<keyword evidence="14" id="KW-1185">Reference proteome</keyword>